<reference evidence="4 5" key="1">
    <citation type="submission" date="2020-08" db="EMBL/GenBank/DDBJ databases">
        <title>Plant Genome Project.</title>
        <authorList>
            <person name="Zhang R.-G."/>
        </authorList>
    </citation>
    <scope>NUCLEOTIDE SEQUENCE [LARGE SCALE GENOMIC DNA]</scope>
    <source>
        <tissue evidence="4">Rhizome</tissue>
    </source>
</reference>
<dbReference type="EMBL" id="JACMSC010000011">
    <property type="protein sequence ID" value="KAG6500125.1"/>
    <property type="molecule type" value="Genomic_DNA"/>
</dbReference>
<evidence type="ECO:0000313" key="5">
    <source>
        <dbReference type="Proteomes" id="UP000734854"/>
    </source>
</evidence>
<dbReference type="PANTHER" id="PTHR22849:SF23">
    <property type="entry name" value="U-BOX DOMAIN-CONTAINING PROTEIN"/>
    <property type="match status" value="1"/>
</dbReference>
<dbReference type="EC" id="2.3.2.27" evidence="2"/>
<sequence length="413" mass="44812">MEEEEAAAPAAAKTGVPVHFLCPISMELMCDPVTVATGVSYERKNIEKWLFAYNKSTCPATMQRLTSFNLTPNHTLGRLISSFVTSSTSSPPPPPSDGRKVDEVDALLCSIRTGPFKATRLRKLRSVLSGDASILDDENVSSKVLECVVSEIVNTAGFAGFGACEEALGVLALLPLSDRATFDVLVKPEHLRPILAVLQSGSADARVDAISILVKISKLNRDQWIPVDQEVDLFTALLELLSDEISVSTKLSSCALDLLLELAACSRRSRSRAVEAGAVRVLVELLPEASRSSCERALLLLKRLCELPEGRAAFAEHGLGVAAVAKKLLRVSETATRLGVTVLWLVSRFSAVEKTAEEMMAVGAVRKLVAVLHVDGRPSNKEKVIAMIKLHGNFWRQFPCCPNELTNSMRLNH</sequence>
<evidence type="ECO:0000259" key="3">
    <source>
        <dbReference type="PROSITE" id="PS51698"/>
    </source>
</evidence>
<dbReference type="CDD" id="cd16664">
    <property type="entry name" value="RING-Ubox_PUB"/>
    <property type="match status" value="1"/>
</dbReference>
<dbReference type="PROSITE" id="PS51698">
    <property type="entry name" value="U_BOX"/>
    <property type="match status" value="1"/>
</dbReference>
<dbReference type="PANTHER" id="PTHR22849">
    <property type="entry name" value="WDSAM1 PROTEIN"/>
    <property type="match status" value="1"/>
</dbReference>
<evidence type="ECO:0000313" key="4">
    <source>
        <dbReference type="EMBL" id="KAG6500125.1"/>
    </source>
</evidence>
<dbReference type="SMART" id="SM00504">
    <property type="entry name" value="Ubox"/>
    <property type="match status" value="1"/>
</dbReference>
<comment type="function">
    <text evidence="2">Functions as an E3 ubiquitin ligase.</text>
</comment>
<comment type="catalytic activity">
    <reaction evidence="2">
        <text>S-ubiquitinyl-[E2 ubiquitin-conjugating enzyme]-L-cysteine + [acceptor protein]-L-lysine = [E2 ubiquitin-conjugating enzyme]-L-cysteine + N(6)-ubiquitinyl-[acceptor protein]-L-lysine.</text>
        <dbReference type="EC" id="2.3.2.27"/>
    </reaction>
</comment>
<name>A0A8J5L464_ZINOF</name>
<protein>
    <recommendedName>
        <fullName evidence="2 3">U-box domain-containing protein</fullName>
        <ecNumber evidence="2">2.3.2.27</ecNumber>
    </recommendedName>
    <alternativeName>
        <fullName evidence="2">RING-type E3 ubiquitin transferase PUB</fullName>
    </alternativeName>
</protein>
<dbReference type="InterPro" id="IPR058678">
    <property type="entry name" value="ARM_PUB"/>
</dbReference>
<evidence type="ECO:0000256" key="2">
    <source>
        <dbReference type="RuleBase" id="RU369093"/>
    </source>
</evidence>
<dbReference type="Proteomes" id="UP000734854">
    <property type="component" value="Unassembled WGS sequence"/>
</dbReference>
<dbReference type="InterPro" id="IPR045185">
    <property type="entry name" value="PUB22/23/24-like"/>
</dbReference>
<dbReference type="Pfam" id="PF25598">
    <property type="entry name" value="ARM_PUB"/>
    <property type="match status" value="1"/>
</dbReference>
<dbReference type="GO" id="GO:0061630">
    <property type="term" value="F:ubiquitin protein ligase activity"/>
    <property type="evidence" value="ECO:0007669"/>
    <property type="project" value="UniProtKB-UniRule"/>
</dbReference>
<comment type="caution">
    <text evidence="4">The sequence shown here is derived from an EMBL/GenBank/DDBJ whole genome shotgun (WGS) entry which is preliminary data.</text>
</comment>
<comment type="pathway">
    <text evidence="2">Protein modification; protein ubiquitination.</text>
</comment>
<organism evidence="4 5">
    <name type="scientific">Zingiber officinale</name>
    <name type="common">Ginger</name>
    <name type="synonym">Amomum zingiber</name>
    <dbReference type="NCBI Taxonomy" id="94328"/>
    <lineage>
        <taxon>Eukaryota</taxon>
        <taxon>Viridiplantae</taxon>
        <taxon>Streptophyta</taxon>
        <taxon>Embryophyta</taxon>
        <taxon>Tracheophyta</taxon>
        <taxon>Spermatophyta</taxon>
        <taxon>Magnoliopsida</taxon>
        <taxon>Liliopsida</taxon>
        <taxon>Zingiberales</taxon>
        <taxon>Zingiberaceae</taxon>
        <taxon>Zingiber</taxon>
    </lineage>
</organism>
<keyword evidence="1 2" id="KW-0833">Ubl conjugation pathway</keyword>
<dbReference type="Pfam" id="PF04564">
    <property type="entry name" value="U-box"/>
    <property type="match status" value="1"/>
</dbReference>
<dbReference type="GO" id="GO:0016567">
    <property type="term" value="P:protein ubiquitination"/>
    <property type="evidence" value="ECO:0007669"/>
    <property type="project" value="UniProtKB-UniRule"/>
</dbReference>
<evidence type="ECO:0000256" key="1">
    <source>
        <dbReference type="ARBA" id="ARBA00022786"/>
    </source>
</evidence>
<gene>
    <name evidence="4" type="ORF">ZIOFF_039939</name>
</gene>
<dbReference type="AlphaFoldDB" id="A0A8J5L464"/>
<proteinExistence type="predicted"/>
<accession>A0A8J5L464</accession>
<keyword evidence="5" id="KW-1185">Reference proteome</keyword>
<keyword evidence="2" id="KW-0808">Transferase</keyword>
<dbReference type="InterPro" id="IPR045210">
    <property type="entry name" value="RING-Ubox_PUB"/>
</dbReference>
<dbReference type="InterPro" id="IPR003613">
    <property type="entry name" value="Ubox_domain"/>
</dbReference>
<dbReference type="OrthoDB" id="10064100at2759"/>
<feature type="domain" description="U-box" evidence="3">
    <location>
        <begin position="15"/>
        <end position="90"/>
    </location>
</feature>